<keyword evidence="4" id="KW-1185">Reference proteome</keyword>
<accession>A0AAP0AX58</accession>
<organism evidence="3 4">
    <name type="scientific">Platanthera zijinensis</name>
    <dbReference type="NCBI Taxonomy" id="2320716"/>
    <lineage>
        <taxon>Eukaryota</taxon>
        <taxon>Viridiplantae</taxon>
        <taxon>Streptophyta</taxon>
        <taxon>Embryophyta</taxon>
        <taxon>Tracheophyta</taxon>
        <taxon>Spermatophyta</taxon>
        <taxon>Magnoliopsida</taxon>
        <taxon>Liliopsida</taxon>
        <taxon>Asparagales</taxon>
        <taxon>Orchidaceae</taxon>
        <taxon>Orchidoideae</taxon>
        <taxon>Orchideae</taxon>
        <taxon>Orchidinae</taxon>
        <taxon>Platanthera</taxon>
    </lineage>
</organism>
<evidence type="ECO:0000313" key="4">
    <source>
        <dbReference type="Proteomes" id="UP001418222"/>
    </source>
</evidence>
<reference evidence="3 4" key="1">
    <citation type="journal article" date="2022" name="Nat. Plants">
        <title>Genomes of leafy and leafless Platanthera orchids illuminate the evolution of mycoheterotrophy.</title>
        <authorList>
            <person name="Li M.H."/>
            <person name="Liu K.W."/>
            <person name="Li Z."/>
            <person name="Lu H.C."/>
            <person name="Ye Q.L."/>
            <person name="Zhang D."/>
            <person name="Wang J.Y."/>
            <person name="Li Y.F."/>
            <person name="Zhong Z.M."/>
            <person name="Liu X."/>
            <person name="Yu X."/>
            <person name="Liu D.K."/>
            <person name="Tu X.D."/>
            <person name="Liu B."/>
            <person name="Hao Y."/>
            <person name="Liao X.Y."/>
            <person name="Jiang Y.T."/>
            <person name="Sun W.H."/>
            <person name="Chen J."/>
            <person name="Chen Y.Q."/>
            <person name="Ai Y."/>
            <person name="Zhai J.W."/>
            <person name="Wu S.S."/>
            <person name="Zhou Z."/>
            <person name="Hsiao Y.Y."/>
            <person name="Wu W.L."/>
            <person name="Chen Y.Y."/>
            <person name="Lin Y.F."/>
            <person name="Hsu J.L."/>
            <person name="Li C.Y."/>
            <person name="Wang Z.W."/>
            <person name="Zhao X."/>
            <person name="Zhong W.Y."/>
            <person name="Ma X.K."/>
            <person name="Ma L."/>
            <person name="Huang J."/>
            <person name="Chen G.Z."/>
            <person name="Huang M.Z."/>
            <person name="Huang L."/>
            <person name="Peng D.H."/>
            <person name="Luo Y.B."/>
            <person name="Zou S.Q."/>
            <person name="Chen S.P."/>
            <person name="Lan S."/>
            <person name="Tsai W.C."/>
            <person name="Van de Peer Y."/>
            <person name="Liu Z.J."/>
        </authorList>
    </citation>
    <scope>NUCLEOTIDE SEQUENCE [LARGE SCALE GENOMIC DNA]</scope>
    <source>
        <strain evidence="3">Lor287</strain>
    </source>
</reference>
<evidence type="ECO:0000256" key="2">
    <source>
        <dbReference type="SAM" id="MobiDB-lite"/>
    </source>
</evidence>
<sequence length="200" mass="23432">MTKKKIRFSVDPDPSSSSLAGEEAMARFKHQYLFQDYQELLKETKDKKERLQKEMQKKLKLLAEVKFTMNCFFCRFLRKKYQSLTKSKKQSHRILSPSKQVIRTPPNLLPLKERNFKSSEASVPTPRKLIDLNQVSLPNDEETDPFGAEWEDMKMEKLRRFEASSMADDLKLSVCREIGSSANRLGKRRVSWQDQLALRV</sequence>
<feature type="region of interest" description="Disordered" evidence="2">
    <location>
        <begin position="1"/>
        <end position="21"/>
    </location>
</feature>
<evidence type="ECO:0000313" key="3">
    <source>
        <dbReference type="EMBL" id="KAK8918552.1"/>
    </source>
</evidence>
<name>A0AAP0AX58_9ASPA</name>
<dbReference type="PANTHER" id="PTHR34807:SF3">
    <property type="entry name" value="OS08G0270800 PROTEIN"/>
    <property type="match status" value="1"/>
</dbReference>
<comment type="caution">
    <text evidence="3">The sequence shown here is derived from an EMBL/GenBank/DDBJ whole genome shotgun (WGS) entry which is preliminary data.</text>
</comment>
<proteinExistence type="predicted"/>
<dbReference type="EMBL" id="JBBWWQ010000019">
    <property type="protein sequence ID" value="KAK8918552.1"/>
    <property type="molecule type" value="Genomic_DNA"/>
</dbReference>
<dbReference type="AlphaFoldDB" id="A0AAP0AX58"/>
<dbReference type="PANTHER" id="PTHR34807">
    <property type="entry name" value="OS08G0270800 PROTEIN"/>
    <property type="match status" value="1"/>
</dbReference>
<protein>
    <submittedName>
        <fullName evidence="3">Uncharacterized protein</fullName>
    </submittedName>
</protein>
<feature type="coiled-coil region" evidence="1">
    <location>
        <begin position="34"/>
        <end position="61"/>
    </location>
</feature>
<keyword evidence="1" id="KW-0175">Coiled coil</keyword>
<dbReference type="Proteomes" id="UP001418222">
    <property type="component" value="Unassembled WGS sequence"/>
</dbReference>
<evidence type="ECO:0000256" key="1">
    <source>
        <dbReference type="SAM" id="Coils"/>
    </source>
</evidence>
<gene>
    <name evidence="3" type="ORF">KSP39_PZI020966</name>
</gene>